<organism evidence="1 2">
    <name type="scientific">Pedobacter xixiisoli</name>
    <dbReference type="NCBI Taxonomy" id="1476464"/>
    <lineage>
        <taxon>Bacteria</taxon>
        <taxon>Pseudomonadati</taxon>
        <taxon>Bacteroidota</taxon>
        <taxon>Sphingobacteriia</taxon>
        <taxon>Sphingobacteriales</taxon>
        <taxon>Sphingobacteriaceae</taxon>
        <taxon>Pedobacter</taxon>
    </lineage>
</organism>
<keyword evidence="2" id="KW-1185">Reference proteome</keyword>
<dbReference type="Proteomes" id="UP000219281">
    <property type="component" value="Unassembled WGS sequence"/>
</dbReference>
<proteinExistence type="predicted"/>
<evidence type="ECO:0000313" key="1">
    <source>
        <dbReference type="EMBL" id="SOD13946.1"/>
    </source>
</evidence>
<accession>A0A285ZWD6</accession>
<sequence length="69" mass="8252">MSRRSKRHFSDLDSAEFLKEIKDFREVCIRVCTKAPIRSEEYRLADKFIDEILNAGERLTGDPRYFILR</sequence>
<dbReference type="AlphaFoldDB" id="A0A285ZWD6"/>
<reference evidence="2" key="1">
    <citation type="submission" date="2017-09" db="EMBL/GenBank/DDBJ databases">
        <authorList>
            <person name="Varghese N."/>
            <person name="Submissions S."/>
        </authorList>
    </citation>
    <scope>NUCLEOTIDE SEQUENCE [LARGE SCALE GENOMIC DNA]</scope>
    <source>
        <strain evidence="2">CGMCC 1.12803</strain>
    </source>
</reference>
<name>A0A285ZWD6_9SPHI</name>
<evidence type="ECO:0008006" key="3">
    <source>
        <dbReference type="Google" id="ProtNLM"/>
    </source>
</evidence>
<gene>
    <name evidence="1" type="ORF">SAMN06297358_1322</name>
</gene>
<protein>
    <recommendedName>
        <fullName evidence="3">Four helix bundle protein</fullName>
    </recommendedName>
</protein>
<evidence type="ECO:0000313" key="2">
    <source>
        <dbReference type="Proteomes" id="UP000219281"/>
    </source>
</evidence>
<dbReference type="EMBL" id="OCMT01000002">
    <property type="protein sequence ID" value="SOD13946.1"/>
    <property type="molecule type" value="Genomic_DNA"/>
</dbReference>